<reference evidence="2 3" key="1">
    <citation type="submission" date="2016-10" db="EMBL/GenBank/DDBJ databases">
        <authorList>
            <person name="de Groot N.N."/>
        </authorList>
    </citation>
    <scope>NUCLEOTIDE SEQUENCE [LARGE SCALE GENOMIC DNA]</scope>
    <source>
        <strain evidence="2 3">DSM 43941</strain>
    </source>
</reference>
<protein>
    <recommendedName>
        <fullName evidence="4">Htaa protein</fullName>
    </recommendedName>
</protein>
<evidence type="ECO:0000313" key="3">
    <source>
        <dbReference type="Proteomes" id="UP000198688"/>
    </source>
</evidence>
<dbReference type="EMBL" id="LT629758">
    <property type="protein sequence ID" value="SDT41939.1"/>
    <property type="molecule type" value="Genomic_DNA"/>
</dbReference>
<accession>A0A1H2A7Q7</accession>
<name>A0A1H2A7Q7_9ACTN</name>
<keyword evidence="1" id="KW-0732">Signal</keyword>
<dbReference type="Proteomes" id="UP000198688">
    <property type="component" value="Chromosome I"/>
</dbReference>
<evidence type="ECO:0000256" key="1">
    <source>
        <dbReference type="SAM" id="SignalP"/>
    </source>
</evidence>
<organism evidence="2 3">
    <name type="scientific">Actinoplanes derwentensis</name>
    <dbReference type="NCBI Taxonomy" id="113562"/>
    <lineage>
        <taxon>Bacteria</taxon>
        <taxon>Bacillati</taxon>
        <taxon>Actinomycetota</taxon>
        <taxon>Actinomycetes</taxon>
        <taxon>Micromonosporales</taxon>
        <taxon>Micromonosporaceae</taxon>
        <taxon>Actinoplanes</taxon>
    </lineage>
</organism>
<proteinExistence type="predicted"/>
<keyword evidence="3" id="KW-1185">Reference proteome</keyword>
<sequence>MSLATRPAVLLATATVAASLLVAPGAAWAADTTTTLTAAEMRTALRTVGTASTSAGAGGWRAVTDFSLSAAGETMTIKDTVMVDPVLGRFGEVTAVSGYGTESSFAAEGQGVWTQADTEQVKALRMMGKSAVKYVFAADKKLKLAEFVKDSAFDSASLVEYYSIPGTKTVHDDGTIDYKVTENDQKVTVLIHTTAASVLTGVELSSTSSKATVGFTYAAQTVTLPAAATVLDVATVNRGVAYLDMAATVKLAATKGAASTRAAAKGRTVKVASLRKLVRRDVTTANRAAGVTMVKVKDVSGGVRVSATNPWTKSTVTYSVKASGRKVLVKKL</sequence>
<evidence type="ECO:0000313" key="2">
    <source>
        <dbReference type="EMBL" id="SDT41939.1"/>
    </source>
</evidence>
<dbReference type="AlphaFoldDB" id="A0A1H2A7Q7"/>
<feature type="chain" id="PRO_5009268523" description="Htaa protein" evidence="1">
    <location>
        <begin position="30"/>
        <end position="332"/>
    </location>
</feature>
<gene>
    <name evidence="2" type="ORF">SAMN04489716_3707</name>
</gene>
<evidence type="ECO:0008006" key="4">
    <source>
        <dbReference type="Google" id="ProtNLM"/>
    </source>
</evidence>
<feature type="signal peptide" evidence="1">
    <location>
        <begin position="1"/>
        <end position="29"/>
    </location>
</feature>